<dbReference type="GeneID" id="70190205"/>
<dbReference type="GO" id="GO:0000140">
    <property type="term" value="F:acylglycerone-phosphate reductase (NADP+) activity"/>
    <property type="evidence" value="ECO:0007669"/>
    <property type="project" value="TreeGrafter"/>
</dbReference>
<dbReference type="RefSeq" id="XP_046004806.1">
    <property type="nucleotide sequence ID" value="XM_046160659.1"/>
</dbReference>
<evidence type="ECO:0000313" key="5">
    <source>
        <dbReference type="Proteomes" id="UP000756346"/>
    </source>
</evidence>
<dbReference type="GO" id="GO:0006654">
    <property type="term" value="P:phosphatidic acid biosynthetic process"/>
    <property type="evidence" value="ECO:0007669"/>
    <property type="project" value="TreeGrafter"/>
</dbReference>
<keyword evidence="2" id="KW-0560">Oxidoreductase</keyword>
<comment type="caution">
    <text evidence="4">The sequence shown here is derived from an EMBL/GenBank/DDBJ whole genome shotgun (WGS) entry which is preliminary data.</text>
</comment>
<name>A0A9P8XR29_9PEZI</name>
<reference evidence="4" key="1">
    <citation type="journal article" date="2021" name="Nat. Commun.">
        <title>Genetic determinants of endophytism in the Arabidopsis root mycobiome.</title>
        <authorList>
            <person name="Mesny F."/>
            <person name="Miyauchi S."/>
            <person name="Thiergart T."/>
            <person name="Pickel B."/>
            <person name="Atanasova L."/>
            <person name="Karlsson M."/>
            <person name="Huettel B."/>
            <person name="Barry K.W."/>
            <person name="Haridas S."/>
            <person name="Chen C."/>
            <person name="Bauer D."/>
            <person name="Andreopoulos W."/>
            <person name="Pangilinan J."/>
            <person name="LaButti K."/>
            <person name="Riley R."/>
            <person name="Lipzen A."/>
            <person name="Clum A."/>
            <person name="Drula E."/>
            <person name="Henrissat B."/>
            <person name="Kohler A."/>
            <person name="Grigoriev I.V."/>
            <person name="Martin F.M."/>
            <person name="Hacquard S."/>
        </authorList>
    </citation>
    <scope>NUCLEOTIDE SEQUENCE</scope>
    <source>
        <strain evidence="4">MPI-CAGE-CH-0230</strain>
    </source>
</reference>
<gene>
    <name evidence="4" type="ORF">B0I36DRAFT_378312</name>
</gene>
<comment type="similarity">
    <text evidence="1 3">Belongs to the short-chain dehydrogenases/reductases (SDR) family.</text>
</comment>
<dbReference type="PANTHER" id="PTHR44169:SF6">
    <property type="entry name" value="NADPH-DEPENDENT 1-ACYLDIHYDROXYACETONE PHOSPHATE REDUCTASE"/>
    <property type="match status" value="1"/>
</dbReference>
<evidence type="ECO:0008006" key="6">
    <source>
        <dbReference type="Google" id="ProtNLM"/>
    </source>
</evidence>
<dbReference type="SUPFAM" id="SSF51735">
    <property type="entry name" value="NAD(P)-binding Rossmann-fold domains"/>
    <property type="match status" value="1"/>
</dbReference>
<protein>
    <recommendedName>
        <fullName evidence="6">Short-chain dehydrogenase/reductase</fullName>
    </recommendedName>
</protein>
<evidence type="ECO:0000256" key="1">
    <source>
        <dbReference type="ARBA" id="ARBA00006484"/>
    </source>
</evidence>
<dbReference type="Proteomes" id="UP000756346">
    <property type="component" value="Unassembled WGS sequence"/>
</dbReference>
<proteinExistence type="inferred from homology"/>
<dbReference type="OrthoDB" id="2102561at2759"/>
<accession>A0A9P8XR29</accession>
<dbReference type="GO" id="GO:0005783">
    <property type="term" value="C:endoplasmic reticulum"/>
    <property type="evidence" value="ECO:0007669"/>
    <property type="project" value="TreeGrafter"/>
</dbReference>
<dbReference type="PANTHER" id="PTHR44169">
    <property type="entry name" value="NADPH-DEPENDENT 1-ACYLDIHYDROXYACETONE PHOSPHATE REDUCTASE"/>
    <property type="match status" value="1"/>
</dbReference>
<dbReference type="AlphaFoldDB" id="A0A9P8XR29"/>
<evidence type="ECO:0000313" key="4">
    <source>
        <dbReference type="EMBL" id="KAH7012541.1"/>
    </source>
</evidence>
<dbReference type="GO" id="GO:0005811">
    <property type="term" value="C:lipid droplet"/>
    <property type="evidence" value="ECO:0007669"/>
    <property type="project" value="TreeGrafter"/>
</dbReference>
<evidence type="ECO:0000256" key="2">
    <source>
        <dbReference type="ARBA" id="ARBA00023002"/>
    </source>
</evidence>
<keyword evidence="5" id="KW-1185">Reference proteome</keyword>
<dbReference type="EMBL" id="JAGTJQ010000014">
    <property type="protein sequence ID" value="KAH7012541.1"/>
    <property type="molecule type" value="Genomic_DNA"/>
</dbReference>
<dbReference type="PRINTS" id="PR00081">
    <property type="entry name" value="GDHRDH"/>
</dbReference>
<dbReference type="CDD" id="cd05374">
    <property type="entry name" value="17beta-HSD-like_SDR_c"/>
    <property type="match status" value="1"/>
</dbReference>
<dbReference type="InterPro" id="IPR036291">
    <property type="entry name" value="NAD(P)-bd_dom_sf"/>
</dbReference>
<dbReference type="GO" id="GO:0004806">
    <property type="term" value="F:triacylglycerol lipase activity"/>
    <property type="evidence" value="ECO:0007669"/>
    <property type="project" value="TreeGrafter"/>
</dbReference>
<organism evidence="4 5">
    <name type="scientific">Microdochium trichocladiopsis</name>
    <dbReference type="NCBI Taxonomy" id="1682393"/>
    <lineage>
        <taxon>Eukaryota</taxon>
        <taxon>Fungi</taxon>
        <taxon>Dikarya</taxon>
        <taxon>Ascomycota</taxon>
        <taxon>Pezizomycotina</taxon>
        <taxon>Sordariomycetes</taxon>
        <taxon>Xylariomycetidae</taxon>
        <taxon>Xylariales</taxon>
        <taxon>Microdochiaceae</taxon>
        <taxon>Microdochium</taxon>
    </lineage>
</organism>
<dbReference type="GO" id="GO:0019433">
    <property type="term" value="P:triglyceride catabolic process"/>
    <property type="evidence" value="ECO:0007669"/>
    <property type="project" value="TreeGrafter"/>
</dbReference>
<dbReference type="PRINTS" id="PR00080">
    <property type="entry name" value="SDRFAMILY"/>
</dbReference>
<evidence type="ECO:0000256" key="3">
    <source>
        <dbReference type="RuleBase" id="RU000363"/>
    </source>
</evidence>
<sequence length="297" mass="31654">MVAVRKTALITGCSAGGVGVAIAEVFQEHGYHVFATARTPSKVPQTLHAASNVTVMSLDVMSVDSIAAAAEQVAKQAGKLDVLINNAGLGLNAPVLDTPLKEAKQLFDLNFFGPMAMLQSFGPLLIKAKGCVVNISSVGGAINFPFSSIYNASKAALIQGSETWRLELAPLGVRTITLMTGGIATSFFSNMRTLPIPESSNYYGIKSIIEENPDQNPYGMEPKAFATQLLRHVERGASGKIWLGGGVSMARMLLWLSPSSAVVSIHIRHRISSTEDWLTVNIGWIGRKTEAILQSIG</sequence>
<dbReference type="Pfam" id="PF00106">
    <property type="entry name" value="adh_short"/>
    <property type="match status" value="1"/>
</dbReference>
<dbReference type="Gene3D" id="3.40.50.720">
    <property type="entry name" value="NAD(P)-binding Rossmann-like Domain"/>
    <property type="match status" value="1"/>
</dbReference>
<dbReference type="InterPro" id="IPR002347">
    <property type="entry name" value="SDR_fam"/>
</dbReference>